<dbReference type="Proteomes" id="UP001234178">
    <property type="component" value="Unassembled WGS sequence"/>
</dbReference>
<evidence type="ECO:0000256" key="1">
    <source>
        <dbReference type="SAM" id="MobiDB-lite"/>
    </source>
</evidence>
<feature type="compositionally biased region" description="Gly residues" evidence="1">
    <location>
        <begin position="18"/>
        <end position="28"/>
    </location>
</feature>
<dbReference type="EMBL" id="JAOYFB010000040">
    <property type="protein sequence ID" value="KAK4036481.1"/>
    <property type="molecule type" value="Genomic_DNA"/>
</dbReference>
<name>A0ABR0B463_9CRUS</name>
<proteinExistence type="predicted"/>
<protein>
    <submittedName>
        <fullName evidence="2">Uncharacterized protein</fullName>
    </submittedName>
</protein>
<reference evidence="2 3" key="1">
    <citation type="journal article" date="2023" name="Nucleic Acids Res.">
        <title>The hologenome of Daphnia magna reveals possible DNA methylation and microbiome-mediated evolution of the host genome.</title>
        <authorList>
            <person name="Chaturvedi A."/>
            <person name="Li X."/>
            <person name="Dhandapani V."/>
            <person name="Marshall H."/>
            <person name="Kissane S."/>
            <person name="Cuenca-Cambronero M."/>
            <person name="Asole G."/>
            <person name="Calvet F."/>
            <person name="Ruiz-Romero M."/>
            <person name="Marangio P."/>
            <person name="Guigo R."/>
            <person name="Rago D."/>
            <person name="Mirbahai L."/>
            <person name="Eastwood N."/>
            <person name="Colbourne J.K."/>
            <person name="Zhou J."/>
            <person name="Mallon E."/>
            <person name="Orsini L."/>
        </authorList>
    </citation>
    <scope>NUCLEOTIDE SEQUENCE [LARGE SCALE GENOMIC DNA]</scope>
    <source>
        <strain evidence="2">LRV0_1</strain>
    </source>
</reference>
<keyword evidence="3" id="KW-1185">Reference proteome</keyword>
<evidence type="ECO:0000313" key="3">
    <source>
        <dbReference type="Proteomes" id="UP001234178"/>
    </source>
</evidence>
<gene>
    <name evidence="2" type="ORF">OUZ56_028535</name>
</gene>
<evidence type="ECO:0000313" key="2">
    <source>
        <dbReference type="EMBL" id="KAK4036481.1"/>
    </source>
</evidence>
<organism evidence="2 3">
    <name type="scientific">Daphnia magna</name>
    <dbReference type="NCBI Taxonomy" id="35525"/>
    <lineage>
        <taxon>Eukaryota</taxon>
        <taxon>Metazoa</taxon>
        <taxon>Ecdysozoa</taxon>
        <taxon>Arthropoda</taxon>
        <taxon>Crustacea</taxon>
        <taxon>Branchiopoda</taxon>
        <taxon>Diplostraca</taxon>
        <taxon>Cladocera</taxon>
        <taxon>Anomopoda</taxon>
        <taxon>Daphniidae</taxon>
        <taxon>Daphnia</taxon>
    </lineage>
</organism>
<sequence>MALINTANRVVMVDVGGEKTGNTGGEGGKNFQSSNLRSDNEEEETKWFNSSKNHFGFAMENTL</sequence>
<accession>A0ABR0B463</accession>
<feature type="region of interest" description="Disordered" evidence="1">
    <location>
        <begin position="16"/>
        <end position="47"/>
    </location>
</feature>
<comment type="caution">
    <text evidence="2">The sequence shown here is derived from an EMBL/GenBank/DDBJ whole genome shotgun (WGS) entry which is preliminary data.</text>
</comment>